<feature type="transmembrane region" description="Helical" evidence="2">
    <location>
        <begin position="691"/>
        <end position="716"/>
    </location>
</feature>
<evidence type="ECO:0000313" key="4">
    <source>
        <dbReference type="Proteomes" id="UP000249417"/>
    </source>
</evidence>
<feature type="region of interest" description="Disordered" evidence="1">
    <location>
        <begin position="898"/>
        <end position="918"/>
    </location>
</feature>
<feature type="transmembrane region" description="Helical" evidence="2">
    <location>
        <begin position="631"/>
        <end position="651"/>
    </location>
</feature>
<feature type="transmembrane region" description="Helical" evidence="2">
    <location>
        <begin position="219"/>
        <end position="242"/>
    </location>
</feature>
<reference evidence="3 4" key="1">
    <citation type="submission" date="2017-08" db="EMBL/GenBank/DDBJ databases">
        <title>Infants hospitalized years apart are colonized by the same room-sourced microbial strains.</title>
        <authorList>
            <person name="Brooks B."/>
            <person name="Olm M.R."/>
            <person name="Firek B.A."/>
            <person name="Baker R."/>
            <person name="Thomas B.C."/>
            <person name="Morowitz M.J."/>
            <person name="Banfield J.F."/>
        </authorList>
    </citation>
    <scope>NUCLEOTIDE SEQUENCE [LARGE SCALE GENOMIC DNA]</scope>
    <source>
        <strain evidence="3">S2_005_002_R2_29</strain>
    </source>
</reference>
<dbReference type="Proteomes" id="UP000249417">
    <property type="component" value="Unassembled WGS sequence"/>
</dbReference>
<evidence type="ECO:0000256" key="2">
    <source>
        <dbReference type="SAM" id="Phobius"/>
    </source>
</evidence>
<gene>
    <name evidence="3" type="ORF">DI551_08020</name>
</gene>
<proteinExistence type="predicted"/>
<comment type="caution">
    <text evidence="3">The sequence shown here is derived from an EMBL/GenBank/DDBJ whole genome shotgun (WGS) entry which is preliminary data.</text>
</comment>
<name>A0A2W5N332_9BACT</name>
<feature type="transmembrane region" description="Helical" evidence="2">
    <location>
        <begin position="737"/>
        <end position="763"/>
    </location>
</feature>
<keyword evidence="2" id="KW-0812">Transmembrane</keyword>
<evidence type="ECO:0008006" key="5">
    <source>
        <dbReference type="Google" id="ProtNLM"/>
    </source>
</evidence>
<feature type="transmembrane region" description="Helical" evidence="2">
    <location>
        <begin position="663"/>
        <end position="685"/>
    </location>
</feature>
<accession>A0A2W5N332</accession>
<keyword evidence="2" id="KW-1133">Transmembrane helix</keyword>
<protein>
    <recommendedName>
        <fullName evidence="5">Type IV secretion protein DotA</fullName>
    </recommendedName>
</protein>
<keyword evidence="2" id="KW-0472">Membrane</keyword>
<dbReference type="InterPro" id="IPR027628">
    <property type="entry name" value="DotA_TraY"/>
</dbReference>
<organism evidence="3 4">
    <name type="scientific">Micavibrio aeruginosavorus</name>
    <dbReference type="NCBI Taxonomy" id="349221"/>
    <lineage>
        <taxon>Bacteria</taxon>
        <taxon>Pseudomonadati</taxon>
        <taxon>Bdellovibrionota</taxon>
        <taxon>Bdellovibrionia</taxon>
        <taxon>Bdellovibrionales</taxon>
        <taxon>Pseudobdellovibrionaceae</taxon>
        <taxon>Micavibrio</taxon>
    </lineage>
</organism>
<sequence length="918" mass="99450">MLNELGISRSDAVKYTLLPQILPRLFRLFSTGFRGIPFYIALVLNTVRIIPNNHPALKPNAAGNYSLLKVLAAAADNLVFDLKNIDKITIFFTILIGIVLIIVQLIICVAALFVAPSYAYSGPGLGPRTLGEFFNNDTPNTDIAFRILDYVFGVPGIFTSNFTATPFHAGLHALLGFYSFGILLVGTFVIIYLVTTIVLETAQSGTPFGERFNKAWAPVRLILFFGLLLPTGNGINAAQYILLNAAKYGSNLATNGWLLFDRTVRGPYVANAEQLIAEPQIPVLQDIGAFMTVARTCSWAEGRIESLDIRPYIVFGAGEGGSIEMNGAPAFVDLVSRAQGGTIFIRYGEKSQEKYPTEAGAVLPYCGELSLTIVDQAQPGAAYMQQAYLALLGCLWNGNSGGIGTCPDNLSMNDFGRDFTSSYSTVLPRNPYPDMTRHVGSIPKTLFLSSMSTFIQEALTEAMQRQRVQDGWINDPVLQLGWAGAGIWFNKIAEQNGAVTAAVLAVPNIRRMPQVMEYIHTEKKKEDTTTPITELYTPNYSSGKPVIFEVPEQREVALVLNQAYKYWATKGSATTMENIPESKDNELSGNIIIDTMNVFLGTRGLFDMCKNTDIHPLAQLSSVGRAMVEHAISAFAAAAGFGVGAGIAAVLDKYNISQVLQSASGFFITFAIIGLMMGVLLYYVLPFLPFIYFFFAVMTWVKGIFEAMVAMPLWALGHLRIDGEGVPGDGGAMGYYYILEIFLRPVCIILGFLGGITIFTALVKVLHSIFYLLISNLAGHNIDPNTVGAFDCFTPEGEEALGNGAGGEVSQLEMARGTVDQFFYTVVYAIIVYMMALPCFKLVDLVPDNIMRWVGSGVKSFGAGDGDPAQGLMTNVAAGGYLIGGNIQNVGQGLSSSLKAKNQSAKARDNAPPPPAEE</sequence>
<dbReference type="AlphaFoldDB" id="A0A2W5N332"/>
<evidence type="ECO:0000313" key="3">
    <source>
        <dbReference type="EMBL" id="PZQ45215.1"/>
    </source>
</evidence>
<feature type="transmembrane region" description="Helical" evidence="2">
    <location>
        <begin position="822"/>
        <end position="843"/>
    </location>
</feature>
<evidence type="ECO:0000256" key="1">
    <source>
        <dbReference type="SAM" id="MobiDB-lite"/>
    </source>
</evidence>
<feature type="transmembrane region" description="Helical" evidence="2">
    <location>
        <begin position="175"/>
        <end position="199"/>
    </location>
</feature>
<feature type="transmembrane region" description="Helical" evidence="2">
    <location>
        <begin position="90"/>
        <end position="115"/>
    </location>
</feature>
<dbReference type="EMBL" id="QFQB01000058">
    <property type="protein sequence ID" value="PZQ45215.1"/>
    <property type="molecule type" value="Genomic_DNA"/>
</dbReference>
<dbReference type="NCBIfam" id="TIGR04346">
    <property type="entry name" value="DotA_TraY"/>
    <property type="match status" value="1"/>
</dbReference>